<dbReference type="AlphaFoldDB" id="A0A699IC12"/>
<dbReference type="EMBL" id="BKCJ010289851">
    <property type="protein sequence ID" value="GEZ52726.1"/>
    <property type="molecule type" value="Genomic_DNA"/>
</dbReference>
<name>A0A699IC12_TANCI</name>
<feature type="region of interest" description="Disordered" evidence="2">
    <location>
        <begin position="1"/>
        <end position="99"/>
    </location>
</feature>
<evidence type="ECO:0000256" key="2">
    <source>
        <dbReference type="SAM" id="MobiDB-lite"/>
    </source>
</evidence>
<evidence type="ECO:0000256" key="1">
    <source>
        <dbReference type="SAM" id="Coils"/>
    </source>
</evidence>
<feature type="coiled-coil region" evidence="1">
    <location>
        <begin position="215"/>
        <end position="278"/>
    </location>
</feature>
<comment type="caution">
    <text evidence="3">The sequence shown here is derived from an EMBL/GenBank/DDBJ whole genome shotgun (WGS) entry which is preliminary data.</text>
</comment>
<gene>
    <name evidence="3" type="ORF">Tci_524699</name>
</gene>
<evidence type="ECO:0000313" key="3">
    <source>
        <dbReference type="EMBL" id="GEZ52726.1"/>
    </source>
</evidence>
<proteinExistence type="predicted"/>
<accession>A0A699IC12</accession>
<reference evidence="3" key="1">
    <citation type="journal article" date="2019" name="Sci. Rep.">
        <title>Draft genome of Tanacetum cinerariifolium, the natural source of mosquito coil.</title>
        <authorList>
            <person name="Yamashiro T."/>
            <person name="Shiraishi A."/>
            <person name="Satake H."/>
            <person name="Nakayama K."/>
        </authorList>
    </citation>
    <scope>NUCLEOTIDE SEQUENCE</scope>
</reference>
<sequence length="451" mass="51079">MLVTQGEGSVIPTEPHHTPSPQEQQSPHYAHSSPSNPTATTEPILTETPTETPTLRQYSRRATQIAHLDAGQDRENINKTSGLPHESTPRVTSLDADEGSRSMEIGEEVGVERSIELGSNDTEEMVNVLSSMEAANILTSGVAAVSVPPIAGVSTIGVPTVSRLFSTVSAIFTTASVVTPYSRRPKWISTKDKGKEKVVESEEPKKKKLQEQIDAQVAKEMEEEFARENQRMNEQIERDAEIARIHAEEELKMLIDGLDRSNEVIAKHLQEYEQSEAELTIGEKIELINELVKSHAGWKTKHFRGMTLKEIKEKFIPVWKQLEDFVPMSSTEEGERMKRKGLKLDQGSAKRMKTYEDVSKEDLKGMMQLVPVEEVYVEALQVKHRIIDGEIYSEGKKDYWKIIRLGGHTVVYQLFVDMLKQFNREDLHQLWDLVKQTLSIRHASRDKEKEL</sequence>
<feature type="compositionally biased region" description="Polar residues" evidence="2">
    <location>
        <begin position="19"/>
        <end position="36"/>
    </location>
</feature>
<keyword evidence="1" id="KW-0175">Coiled coil</keyword>
<organism evidence="3">
    <name type="scientific">Tanacetum cinerariifolium</name>
    <name type="common">Dalmatian daisy</name>
    <name type="synonym">Chrysanthemum cinerariifolium</name>
    <dbReference type="NCBI Taxonomy" id="118510"/>
    <lineage>
        <taxon>Eukaryota</taxon>
        <taxon>Viridiplantae</taxon>
        <taxon>Streptophyta</taxon>
        <taxon>Embryophyta</taxon>
        <taxon>Tracheophyta</taxon>
        <taxon>Spermatophyta</taxon>
        <taxon>Magnoliopsida</taxon>
        <taxon>eudicotyledons</taxon>
        <taxon>Gunneridae</taxon>
        <taxon>Pentapetalae</taxon>
        <taxon>asterids</taxon>
        <taxon>campanulids</taxon>
        <taxon>Asterales</taxon>
        <taxon>Asteraceae</taxon>
        <taxon>Asteroideae</taxon>
        <taxon>Anthemideae</taxon>
        <taxon>Anthemidinae</taxon>
        <taxon>Tanacetum</taxon>
    </lineage>
</organism>
<protein>
    <submittedName>
        <fullName evidence="3">Uncharacterized protein</fullName>
    </submittedName>
</protein>
<feature type="compositionally biased region" description="Low complexity" evidence="2">
    <location>
        <begin position="37"/>
        <end position="54"/>
    </location>
</feature>